<dbReference type="Gene3D" id="2.40.110.10">
    <property type="entry name" value="Butyryl-CoA Dehydrogenase, subunit A, domain 2"/>
    <property type="match status" value="1"/>
</dbReference>
<dbReference type="InterPro" id="IPR013107">
    <property type="entry name" value="Acyl-CoA_DH_C"/>
</dbReference>
<dbReference type="GO" id="GO:0050660">
    <property type="term" value="F:flavin adenine dinucleotide binding"/>
    <property type="evidence" value="ECO:0007669"/>
    <property type="project" value="InterPro"/>
</dbReference>
<keyword evidence="1" id="KW-0285">Flavoprotein</keyword>
<dbReference type="Pfam" id="PF08028">
    <property type="entry name" value="Acyl-CoA_dh_2"/>
    <property type="match status" value="1"/>
</dbReference>
<proteinExistence type="predicted"/>
<dbReference type="SUPFAM" id="SSF47203">
    <property type="entry name" value="Acyl-CoA dehydrogenase C-terminal domain-like"/>
    <property type="match status" value="1"/>
</dbReference>
<dbReference type="InterPro" id="IPR036250">
    <property type="entry name" value="AcylCo_DH-like_C"/>
</dbReference>
<comment type="caution">
    <text evidence="6">The sequence shown here is derived from an EMBL/GenBank/DDBJ whole genome shotgun (WGS) entry which is preliminary data.</text>
</comment>
<protein>
    <recommendedName>
        <fullName evidence="8">Thermophilic desulfurizing enzyme family protein</fullName>
    </recommendedName>
</protein>
<evidence type="ECO:0000256" key="1">
    <source>
        <dbReference type="ARBA" id="ARBA00022630"/>
    </source>
</evidence>
<dbReference type="PANTHER" id="PTHR43884:SF12">
    <property type="entry name" value="ISOVALERYL-COA DEHYDROGENASE, MITOCHONDRIAL-RELATED"/>
    <property type="match status" value="1"/>
</dbReference>
<feature type="domain" description="Acyl-CoA dehydrogenase/oxidase N-terminal" evidence="4">
    <location>
        <begin position="58"/>
        <end position="145"/>
    </location>
</feature>
<evidence type="ECO:0008006" key="8">
    <source>
        <dbReference type="Google" id="ProtNLM"/>
    </source>
</evidence>
<dbReference type="InterPro" id="IPR009100">
    <property type="entry name" value="AcylCoA_DH/oxidase_NM_dom_sf"/>
</dbReference>
<dbReference type="FunFam" id="2.40.110.10:FF:000020">
    <property type="entry name" value="Putative acyl-CoA dehydrogenase YdbM"/>
    <property type="match status" value="1"/>
</dbReference>
<evidence type="ECO:0000313" key="7">
    <source>
        <dbReference type="Proteomes" id="UP000664132"/>
    </source>
</evidence>
<evidence type="ECO:0000256" key="2">
    <source>
        <dbReference type="ARBA" id="ARBA00023002"/>
    </source>
</evidence>
<evidence type="ECO:0000259" key="5">
    <source>
        <dbReference type="Pfam" id="PF08028"/>
    </source>
</evidence>
<feature type="region of interest" description="Disordered" evidence="3">
    <location>
        <begin position="1"/>
        <end position="26"/>
    </location>
</feature>
<organism evidence="6 7">
    <name type="scientific">Cadophora malorum</name>
    <dbReference type="NCBI Taxonomy" id="108018"/>
    <lineage>
        <taxon>Eukaryota</taxon>
        <taxon>Fungi</taxon>
        <taxon>Dikarya</taxon>
        <taxon>Ascomycota</taxon>
        <taxon>Pezizomycotina</taxon>
        <taxon>Leotiomycetes</taxon>
        <taxon>Helotiales</taxon>
        <taxon>Ploettnerulaceae</taxon>
        <taxon>Cadophora</taxon>
    </lineage>
</organism>
<dbReference type="InterPro" id="IPR013786">
    <property type="entry name" value="AcylCoA_DH/ox_N"/>
</dbReference>
<dbReference type="PANTHER" id="PTHR43884">
    <property type="entry name" value="ACYL-COA DEHYDROGENASE"/>
    <property type="match status" value="1"/>
</dbReference>
<dbReference type="InterPro" id="IPR037069">
    <property type="entry name" value="AcylCoA_DH/ox_N_sf"/>
</dbReference>
<accession>A0A8H7W7A4</accession>
<evidence type="ECO:0000259" key="4">
    <source>
        <dbReference type="Pfam" id="PF02771"/>
    </source>
</evidence>
<reference evidence="6" key="1">
    <citation type="submission" date="2021-02" db="EMBL/GenBank/DDBJ databases">
        <title>Genome sequence Cadophora malorum strain M34.</title>
        <authorList>
            <person name="Stefanovic E."/>
            <person name="Vu D."/>
            <person name="Scully C."/>
            <person name="Dijksterhuis J."/>
            <person name="Roader J."/>
            <person name="Houbraken J."/>
        </authorList>
    </citation>
    <scope>NUCLEOTIDE SEQUENCE</scope>
    <source>
        <strain evidence="6">M34</strain>
    </source>
</reference>
<feature type="domain" description="Acyl-CoA dehydrogenase C-terminal" evidence="5">
    <location>
        <begin position="262"/>
        <end position="402"/>
    </location>
</feature>
<dbReference type="PIRSF" id="PIRSF016578">
    <property type="entry name" value="HsaA"/>
    <property type="match status" value="1"/>
</dbReference>
<dbReference type="AlphaFoldDB" id="A0A8H7W7A4"/>
<dbReference type="Pfam" id="PF02771">
    <property type="entry name" value="Acyl-CoA_dh_N"/>
    <property type="match status" value="1"/>
</dbReference>
<keyword evidence="7" id="KW-1185">Reference proteome</keyword>
<gene>
    <name evidence="6" type="ORF">IFR04_008924</name>
</gene>
<dbReference type="Gene3D" id="1.20.140.10">
    <property type="entry name" value="Butyryl-CoA Dehydrogenase, subunit A, domain 3"/>
    <property type="match status" value="1"/>
</dbReference>
<dbReference type="InterPro" id="IPR046373">
    <property type="entry name" value="Acyl-CoA_Oxase/DH_mid-dom_sf"/>
</dbReference>
<dbReference type="OrthoDB" id="5356974at2759"/>
<dbReference type="GO" id="GO:0008470">
    <property type="term" value="F:3-methylbutanoyl-CoA dehydrogenase activity"/>
    <property type="evidence" value="ECO:0007669"/>
    <property type="project" value="TreeGrafter"/>
</dbReference>
<sequence>MAPSVEDTRIATEPASKKAKPNPTSDPLVYDIHHQKFISDSLPSTASAWIERARQVSEIFAQDAAARDIENKSPRAEVSLLKSSGLLKVLGPKEVGGGGQDWEVAYKVIREVAKGDGSLGMLLGYHLLWSTTANVVGTDEQKARIQKLILENNYFVGGAVNPRDNDLKITEEGDYLVFDGFKNFNTGGVVSDLTVLEGVYAETEHHIFAFVPTAQPGIEFAHNWNNVGLRLTESGSVHINKIQVPCIPQHSFCKPPPPTIQLVFSNFYLGIAQGSLSFAAKYTTTSTRAWPYGGDNKASPTEEFYILERYGNFFAHLRAAETLADRAGKEIADVYRKHGEKRTVSERERGEVAEWVASTKIVTTDTALRVTAGVFEVTGSRATGRKVGLDRFWRDVRTHTLHDPVAYKNREVGEYVLLDKVPEPTWYT</sequence>
<dbReference type="EMBL" id="JAFJYH010000141">
    <property type="protein sequence ID" value="KAG4417957.1"/>
    <property type="molecule type" value="Genomic_DNA"/>
</dbReference>
<feature type="compositionally biased region" description="Basic and acidic residues" evidence="3">
    <location>
        <begin position="1"/>
        <end position="10"/>
    </location>
</feature>
<dbReference type="Gene3D" id="1.10.540.10">
    <property type="entry name" value="Acyl-CoA dehydrogenase/oxidase, N-terminal domain"/>
    <property type="match status" value="1"/>
</dbReference>
<dbReference type="FunFam" id="1.10.540.10:FF:000025">
    <property type="entry name" value="Related to Dibenzothiophene desulfurization enzyme C"/>
    <property type="match status" value="1"/>
</dbReference>
<name>A0A8H7W7A4_9HELO</name>
<dbReference type="SUPFAM" id="SSF56645">
    <property type="entry name" value="Acyl-CoA dehydrogenase NM domain-like"/>
    <property type="match status" value="1"/>
</dbReference>
<evidence type="ECO:0000313" key="6">
    <source>
        <dbReference type="EMBL" id="KAG4417957.1"/>
    </source>
</evidence>
<dbReference type="Proteomes" id="UP000664132">
    <property type="component" value="Unassembled WGS sequence"/>
</dbReference>
<keyword evidence="2" id="KW-0560">Oxidoreductase</keyword>
<dbReference type="GO" id="GO:0006552">
    <property type="term" value="P:L-leucine catabolic process"/>
    <property type="evidence" value="ECO:0007669"/>
    <property type="project" value="TreeGrafter"/>
</dbReference>
<evidence type="ECO:0000256" key="3">
    <source>
        <dbReference type="SAM" id="MobiDB-lite"/>
    </source>
</evidence>